<keyword evidence="1" id="KW-0472">Membrane</keyword>
<keyword evidence="4" id="KW-1185">Reference proteome</keyword>
<dbReference type="PANTHER" id="PTHR21666:SF270">
    <property type="entry name" value="MUREIN HYDROLASE ACTIVATOR ENVC"/>
    <property type="match status" value="1"/>
</dbReference>
<evidence type="ECO:0000313" key="4">
    <source>
        <dbReference type="Proteomes" id="UP000294937"/>
    </source>
</evidence>
<evidence type="ECO:0000256" key="1">
    <source>
        <dbReference type="SAM" id="Phobius"/>
    </source>
</evidence>
<dbReference type="InterPro" id="IPR016047">
    <property type="entry name" value="M23ase_b-sheet_dom"/>
</dbReference>
<keyword evidence="1" id="KW-1133">Transmembrane helix</keyword>
<proteinExistence type="predicted"/>
<sequence>MKRILRKWAPRVRNCRKGASTMEFVTLVPAFMILCFIVWQVILAGQAVLATHAAVRDAVRVASAGGGDSKDQALKSFGKHEQFKLENFRITTSGGTVKASGGTYIPIIFAKSSPIYYSTDAEAPKLGENKHYSYGYGNGTWVDDGVANPGGYGLMSMMSGTPTGKMGDLITSGGMFGPPVKGARFTSSFGARVDPVTGRPGAFHGGIDLAAPVGTPIYSVADGVVVKAGPARGYGNWIVVDHGGGIQTLYAHMYSDQIYVRPGQKVKRGEHIAGMGSAGKSTGSHLHFEVIANGQKINPQQFLSK</sequence>
<dbReference type="SUPFAM" id="SSF51261">
    <property type="entry name" value="Duplicated hybrid motif"/>
    <property type="match status" value="1"/>
</dbReference>
<reference evidence="3 4" key="1">
    <citation type="submission" date="2019-03" db="EMBL/GenBank/DDBJ databases">
        <title>Genomic Encyclopedia of Type Strains, Phase IV (KMG-IV): sequencing the most valuable type-strain genomes for metagenomic binning, comparative biology and taxonomic classification.</title>
        <authorList>
            <person name="Goeker M."/>
        </authorList>
    </citation>
    <scope>NUCLEOTIDE SEQUENCE [LARGE SCALE GENOMIC DNA]</scope>
    <source>
        <strain evidence="3 4">DSM 45707</strain>
    </source>
</reference>
<dbReference type="Proteomes" id="UP000294937">
    <property type="component" value="Unassembled WGS sequence"/>
</dbReference>
<dbReference type="Pfam" id="PF01551">
    <property type="entry name" value="Peptidase_M23"/>
    <property type="match status" value="1"/>
</dbReference>
<evidence type="ECO:0000313" key="3">
    <source>
        <dbReference type="EMBL" id="TCS94253.1"/>
    </source>
</evidence>
<evidence type="ECO:0000259" key="2">
    <source>
        <dbReference type="Pfam" id="PF01551"/>
    </source>
</evidence>
<name>A0A4R3L3M4_9BACL</name>
<dbReference type="Gene3D" id="2.70.70.10">
    <property type="entry name" value="Glucose Permease (Domain IIA)"/>
    <property type="match status" value="1"/>
</dbReference>
<protein>
    <submittedName>
        <fullName evidence="3">Peptidase M23-like protein</fullName>
    </submittedName>
</protein>
<keyword evidence="1" id="KW-0812">Transmembrane</keyword>
<gene>
    <name evidence="3" type="ORF">EDD58_104122</name>
</gene>
<organism evidence="3 4">
    <name type="scientific">Hazenella coriacea</name>
    <dbReference type="NCBI Taxonomy" id="1179467"/>
    <lineage>
        <taxon>Bacteria</taxon>
        <taxon>Bacillati</taxon>
        <taxon>Bacillota</taxon>
        <taxon>Bacilli</taxon>
        <taxon>Bacillales</taxon>
        <taxon>Thermoactinomycetaceae</taxon>
        <taxon>Hazenella</taxon>
    </lineage>
</organism>
<dbReference type="FunFam" id="2.70.70.10:FF:000006">
    <property type="entry name" value="M23 family peptidase"/>
    <property type="match status" value="1"/>
</dbReference>
<accession>A0A4R3L3M4</accession>
<dbReference type="EMBL" id="SMAG01000004">
    <property type="protein sequence ID" value="TCS94253.1"/>
    <property type="molecule type" value="Genomic_DNA"/>
</dbReference>
<dbReference type="PANTHER" id="PTHR21666">
    <property type="entry name" value="PEPTIDASE-RELATED"/>
    <property type="match status" value="1"/>
</dbReference>
<dbReference type="OrthoDB" id="9805070at2"/>
<dbReference type="InterPro" id="IPR050570">
    <property type="entry name" value="Cell_wall_metabolism_enzyme"/>
</dbReference>
<comment type="caution">
    <text evidence="3">The sequence shown here is derived from an EMBL/GenBank/DDBJ whole genome shotgun (WGS) entry which is preliminary data.</text>
</comment>
<dbReference type="GO" id="GO:0004222">
    <property type="term" value="F:metalloendopeptidase activity"/>
    <property type="evidence" value="ECO:0007669"/>
    <property type="project" value="TreeGrafter"/>
</dbReference>
<dbReference type="InterPro" id="IPR011055">
    <property type="entry name" value="Dup_hybrid_motif"/>
</dbReference>
<dbReference type="AlphaFoldDB" id="A0A4R3L3M4"/>
<feature type="transmembrane region" description="Helical" evidence="1">
    <location>
        <begin position="21"/>
        <end position="42"/>
    </location>
</feature>
<feature type="domain" description="M23ase beta-sheet core" evidence="2">
    <location>
        <begin position="203"/>
        <end position="299"/>
    </location>
</feature>
<dbReference type="CDD" id="cd12797">
    <property type="entry name" value="M23_peptidase"/>
    <property type="match status" value="1"/>
</dbReference>
<dbReference type="RefSeq" id="WP_131924768.1">
    <property type="nucleotide sequence ID" value="NZ_SMAG01000004.1"/>
</dbReference>